<evidence type="ECO:0000313" key="2">
    <source>
        <dbReference type="EMBL" id="GFE82704.1"/>
    </source>
</evidence>
<name>A0A829YHG6_9GAMM</name>
<accession>A0A829YHG6</accession>
<dbReference type="InterPro" id="IPR024072">
    <property type="entry name" value="DHFR-like_dom_sf"/>
</dbReference>
<dbReference type="AlphaFoldDB" id="A0A829YHG6"/>
<dbReference type="Proteomes" id="UP000445000">
    <property type="component" value="Unassembled WGS sequence"/>
</dbReference>
<dbReference type="EMBL" id="BLJN01000005">
    <property type="protein sequence ID" value="GFE82704.1"/>
    <property type="molecule type" value="Genomic_DNA"/>
</dbReference>
<dbReference type="RefSeq" id="WP_161814366.1">
    <property type="nucleotide sequence ID" value="NZ_BLJN01000005.1"/>
</dbReference>
<evidence type="ECO:0000313" key="3">
    <source>
        <dbReference type="Proteomes" id="UP000445000"/>
    </source>
</evidence>
<evidence type="ECO:0000259" key="1">
    <source>
        <dbReference type="Pfam" id="PF01872"/>
    </source>
</evidence>
<keyword evidence="3" id="KW-1185">Reference proteome</keyword>
<dbReference type="InterPro" id="IPR002734">
    <property type="entry name" value="RibDG_C"/>
</dbReference>
<gene>
    <name evidence="2" type="ORF">GCM10011487_47040</name>
</gene>
<dbReference type="Gene3D" id="3.40.430.10">
    <property type="entry name" value="Dihydrofolate Reductase, subunit A"/>
    <property type="match status" value="1"/>
</dbReference>
<sequence length="214" mass="23601">MGKVRVNFFCVSMDGFGAGPDQSLQQPLGIGGESLHEWAFGTRTFQKMFGKEGGSTGIDDEFLVRSFDNLGAWIMGRNMFGPIRGRWPDEEWQGWWGPNPPYHSPVFVLTNHSRAPLDMEGGTTFHFVTDGIHAALERARAAANGKDIRVLGGASTIRQYLQARLIDEMHLVVVPKLLGQGEPLFTGVDLVKLGYSVTQQVTSETVLHVIVTKN</sequence>
<dbReference type="PANTHER" id="PTHR38011:SF12">
    <property type="entry name" value="BIFUNCTIONAL DEAMINASE-REDUCTASE DOMAIN PROTEIN"/>
    <property type="match status" value="1"/>
</dbReference>
<dbReference type="Pfam" id="PF01872">
    <property type="entry name" value="RibD_C"/>
    <property type="match status" value="1"/>
</dbReference>
<dbReference type="GO" id="GO:0009231">
    <property type="term" value="P:riboflavin biosynthetic process"/>
    <property type="evidence" value="ECO:0007669"/>
    <property type="project" value="InterPro"/>
</dbReference>
<organism evidence="2 3">
    <name type="scientific">Steroidobacter agaridevorans</name>
    <dbReference type="NCBI Taxonomy" id="2695856"/>
    <lineage>
        <taxon>Bacteria</taxon>
        <taxon>Pseudomonadati</taxon>
        <taxon>Pseudomonadota</taxon>
        <taxon>Gammaproteobacteria</taxon>
        <taxon>Steroidobacterales</taxon>
        <taxon>Steroidobacteraceae</taxon>
        <taxon>Steroidobacter</taxon>
    </lineage>
</organism>
<dbReference type="SUPFAM" id="SSF53597">
    <property type="entry name" value="Dihydrofolate reductase-like"/>
    <property type="match status" value="1"/>
</dbReference>
<protein>
    <submittedName>
        <fullName evidence="2">Deaminase reductase</fullName>
    </submittedName>
</protein>
<dbReference type="GO" id="GO:0008703">
    <property type="term" value="F:5-amino-6-(5-phosphoribosylamino)uracil reductase activity"/>
    <property type="evidence" value="ECO:0007669"/>
    <property type="project" value="InterPro"/>
</dbReference>
<proteinExistence type="predicted"/>
<dbReference type="InterPro" id="IPR050765">
    <property type="entry name" value="Riboflavin_Biosynth_HTPR"/>
</dbReference>
<reference evidence="3" key="1">
    <citation type="submission" date="2020-01" db="EMBL/GenBank/DDBJ databases">
        <title>'Steroidobacter agaridevorans' sp. nov., agar-degrading bacteria isolated from rhizosphere soils.</title>
        <authorList>
            <person name="Ikenaga M."/>
            <person name="Kataoka M."/>
            <person name="Murouchi A."/>
            <person name="Katsuragi S."/>
            <person name="Sakai M."/>
        </authorList>
    </citation>
    <scope>NUCLEOTIDE SEQUENCE [LARGE SCALE GENOMIC DNA]</scope>
    <source>
        <strain evidence="3">YU21-B</strain>
    </source>
</reference>
<feature type="domain" description="Bacterial bifunctional deaminase-reductase C-terminal" evidence="1">
    <location>
        <begin position="9"/>
        <end position="200"/>
    </location>
</feature>
<comment type="caution">
    <text evidence="2">The sequence shown here is derived from an EMBL/GenBank/DDBJ whole genome shotgun (WGS) entry which is preliminary data.</text>
</comment>
<dbReference type="PANTHER" id="PTHR38011">
    <property type="entry name" value="DIHYDROFOLATE REDUCTASE FAMILY PROTEIN (AFU_ORTHOLOGUE AFUA_8G06820)"/>
    <property type="match status" value="1"/>
</dbReference>